<dbReference type="GeneID" id="30169662"/>
<feature type="domain" description="Enoyl reductase (ER)" evidence="1">
    <location>
        <begin position="14"/>
        <end position="276"/>
    </location>
</feature>
<dbReference type="SMART" id="SM00829">
    <property type="entry name" value="PKS_ER"/>
    <property type="match status" value="1"/>
</dbReference>
<dbReference type="CDD" id="cd08249">
    <property type="entry name" value="enoyl_reductase_like"/>
    <property type="match status" value="1"/>
</dbReference>
<dbReference type="InterPro" id="IPR020843">
    <property type="entry name" value="ER"/>
</dbReference>
<reference evidence="2" key="1">
    <citation type="submission" date="2013-07" db="EMBL/GenBank/DDBJ databases">
        <authorList>
            <consortium name="The Broad Institute Genome Sequencing Platform"/>
            <person name="Cuomo C."/>
            <person name="Litvintseva A."/>
            <person name="Chen Y."/>
            <person name="Heitman J."/>
            <person name="Sun S."/>
            <person name="Springer D."/>
            <person name="Dromer F."/>
            <person name="Young S.K."/>
            <person name="Zeng Q."/>
            <person name="Gargeya S."/>
            <person name="Fitzgerald M."/>
            <person name="Abouelleil A."/>
            <person name="Alvarado L."/>
            <person name="Berlin A.M."/>
            <person name="Chapman S.B."/>
            <person name="Dewar J."/>
            <person name="Goldberg J."/>
            <person name="Griggs A."/>
            <person name="Gujja S."/>
            <person name="Hansen M."/>
            <person name="Howarth C."/>
            <person name="Imamovic A."/>
            <person name="Larimer J."/>
            <person name="McCowan C."/>
            <person name="Murphy C."/>
            <person name="Pearson M."/>
            <person name="Priest M."/>
            <person name="Roberts A."/>
            <person name="Saif S."/>
            <person name="Shea T."/>
            <person name="Sykes S."/>
            <person name="Wortman J."/>
            <person name="Nusbaum C."/>
            <person name="Birren B."/>
        </authorList>
    </citation>
    <scope>NUCLEOTIDE SEQUENCE</scope>
    <source>
        <strain evidence="2">CBS 10737</strain>
    </source>
</reference>
<dbReference type="Gene3D" id="3.40.50.720">
    <property type="entry name" value="NAD(P)-binding Rossmann-like Domain"/>
    <property type="match status" value="1"/>
</dbReference>
<dbReference type="Pfam" id="PF08240">
    <property type="entry name" value="ADH_N"/>
    <property type="match status" value="1"/>
</dbReference>
<dbReference type="Pfam" id="PF00107">
    <property type="entry name" value="ADH_zinc_N"/>
    <property type="match status" value="1"/>
</dbReference>
<dbReference type="InterPro" id="IPR013149">
    <property type="entry name" value="ADH-like_C"/>
</dbReference>
<dbReference type="SUPFAM" id="SSF50129">
    <property type="entry name" value="GroES-like"/>
    <property type="match status" value="1"/>
</dbReference>
<dbReference type="RefSeq" id="XP_019013228.2">
    <property type="nucleotide sequence ID" value="XM_019153067.2"/>
</dbReference>
<dbReference type="InterPro" id="IPR011032">
    <property type="entry name" value="GroES-like_sf"/>
</dbReference>
<dbReference type="GO" id="GO:0016651">
    <property type="term" value="F:oxidoreductase activity, acting on NAD(P)H"/>
    <property type="evidence" value="ECO:0007669"/>
    <property type="project" value="InterPro"/>
</dbReference>
<dbReference type="PANTHER" id="PTHR45348:SF7">
    <property type="entry name" value="ZINC BINDING OXIDOREDUCTASE, PUTATIVE-RELATED"/>
    <property type="match status" value="1"/>
</dbReference>
<dbReference type="Proteomes" id="UP000094020">
    <property type="component" value="Chromosome 4"/>
</dbReference>
<accession>A0AAJ8L542</accession>
<proteinExistence type="predicted"/>
<gene>
    <name evidence="2" type="ORF">I206_103706</name>
</gene>
<evidence type="ECO:0000313" key="3">
    <source>
        <dbReference type="Proteomes" id="UP000094020"/>
    </source>
</evidence>
<dbReference type="EMBL" id="CP144522">
    <property type="protein sequence ID" value="WWC69763.1"/>
    <property type="molecule type" value="Genomic_DNA"/>
</dbReference>
<name>A0AAJ8L542_9TREE</name>
<dbReference type="KEGG" id="kpin:30169662"/>
<dbReference type="AlphaFoldDB" id="A0AAJ8L542"/>
<organism evidence="2 3">
    <name type="scientific">Kwoniella pini CBS 10737</name>
    <dbReference type="NCBI Taxonomy" id="1296096"/>
    <lineage>
        <taxon>Eukaryota</taxon>
        <taxon>Fungi</taxon>
        <taxon>Dikarya</taxon>
        <taxon>Basidiomycota</taxon>
        <taxon>Agaricomycotina</taxon>
        <taxon>Tremellomycetes</taxon>
        <taxon>Tremellales</taxon>
        <taxon>Cryptococcaceae</taxon>
        <taxon>Kwoniella</taxon>
    </lineage>
</organism>
<protein>
    <recommendedName>
        <fullName evidence="1">Enoyl reductase (ER) domain-containing protein</fullName>
    </recommendedName>
</protein>
<dbReference type="SUPFAM" id="SSF51735">
    <property type="entry name" value="NAD(P)-binding Rossmann-fold domains"/>
    <property type="match status" value="1"/>
</dbReference>
<dbReference type="Gene3D" id="3.90.180.10">
    <property type="entry name" value="Medium-chain alcohol dehydrogenases, catalytic domain"/>
    <property type="match status" value="1"/>
</dbReference>
<sequence length="359" mass="38637">MSVEIPKTIKALVADEKASWATVKEVPIPEIGENEVLVKVAYVSLNPTDWKHASFVSVDGVTLGCDFSGEVVKLGSNLKTPLQVGDRVAGSVHGGIYKDKGSFAEYLKAESDLIFKLPEQTKLEEAPTYGIGWGTAGHALIHSQGHEYPPSKVDAGEWYIIYGASSSVGLFAVQVAKVLGYKVLAFASPHSFDLVKSYGADHVVDYHDEQKAIKEALEVTGGKGAKFGLDTISSGNSYKIAIGALGEKGYQLNAILLLPEDAKSINPKVKIANTLLYTIQGREFNFSPRKKENPNIIPALPADRAFGAKFYAATPEFITKYGIKPNPIALRGGLDTITSGFEELKANKVSGQKLTHKIA</sequence>
<reference evidence="2" key="2">
    <citation type="submission" date="2024-02" db="EMBL/GenBank/DDBJ databases">
        <title>Comparative genomics of Cryptococcus and Kwoniella reveals pathogenesis evolution and contrasting modes of karyotype evolution via chromosome fusion or intercentromeric recombination.</title>
        <authorList>
            <person name="Coelho M.A."/>
            <person name="David-Palma M."/>
            <person name="Shea T."/>
            <person name="Bowers K."/>
            <person name="McGinley-Smith S."/>
            <person name="Mohammad A.W."/>
            <person name="Gnirke A."/>
            <person name="Yurkov A.M."/>
            <person name="Nowrousian M."/>
            <person name="Sun S."/>
            <person name="Cuomo C.A."/>
            <person name="Heitman J."/>
        </authorList>
    </citation>
    <scope>NUCLEOTIDE SEQUENCE</scope>
    <source>
        <strain evidence="2">CBS 10737</strain>
    </source>
</reference>
<dbReference type="InterPro" id="IPR036291">
    <property type="entry name" value="NAD(P)-bd_dom_sf"/>
</dbReference>
<evidence type="ECO:0000259" key="1">
    <source>
        <dbReference type="SMART" id="SM00829"/>
    </source>
</evidence>
<keyword evidence="3" id="KW-1185">Reference proteome</keyword>
<dbReference type="PANTHER" id="PTHR45348">
    <property type="entry name" value="HYPOTHETICAL OXIDOREDUCTASE (EUROFUNG)"/>
    <property type="match status" value="1"/>
</dbReference>
<dbReference type="InterPro" id="IPR047122">
    <property type="entry name" value="Trans-enoyl_RdTase-like"/>
</dbReference>
<dbReference type="InterPro" id="IPR013154">
    <property type="entry name" value="ADH-like_N"/>
</dbReference>
<evidence type="ECO:0000313" key="2">
    <source>
        <dbReference type="EMBL" id="WWC69763.1"/>
    </source>
</evidence>